<accession>A0A8J8NDP6</accession>
<dbReference type="EMBL" id="RRYP01021319">
    <property type="protein sequence ID" value="TNV72690.1"/>
    <property type="molecule type" value="Genomic_DNA"/>
</dbReference>
<comment type="caution">
    <text evidence="3">The sequence shown here is derived from an EMBL/GenBank/DDBJ whole genome shotgun (WGS) entry which is preliminary data.</text>
</comment>
<name>A0A8J8NDP6_HALGN</name>
<protein>
    <submittedName>
        <fullName evidence="3">Uncharacterized protein</fullName>
    </submittedName>
</protein>
<keyword evidence="1" id="KW-0175">Coiled coil</keyword>
<feature type="compositionally biased region" description="Polar residues" evidence="2">
    <location>
        <begin position="137"/>
        <end position="154"/>
    </location>
</feature>
<feature type="region of interest" description="Disordered" evidence="2">
    <location>
        <begin position="71"/>
        <end position="94"/>
    </location>
</feature>
<feature type="region of interest" description="Disordered" evidence="2">
    <location>
        <begin position="118"/>
        <end position="156"/>
    </location>
</feature>
<feature type="coiled-coil region" evidence="1">
    <location>
        <begin position="321"/>
        <end position="348"/>
    </location>
</feature>
<evidence type="ECO:0000313" key="3">
    <source>
        <dbReference type="EMBL" id="TNV72690.1"/>
    </source>
</evidence>
<evidence type="ECO:0000256" key="2">
    <source>
        <dbReference type="SAM" id="MobiDB-lite"/>
    </source>
</evidence>
<evidence type="ECO:0000313" key="4">
    <source>
        <dbReference type="Proteomes" id="UP000785679"/>
    </source>
</evidence>
<sequence length="402" mass="44501">MSKTGYGVGFVSKQQRFLQPSINAVKTGNAMVDLIYARASSSPGPGHYTPDLTTANDWGYRTLKNFNKITQKGSESKRSQNISHSKNPLKIGTTNYKNTHETMEQRVKALNSLAIDSGLDHDSYENNSKGGGRDTKTSFQSQGSIFKSRSSSNPHHQKMIYHDQRPLVIQPHYSQEMDNLIVSHHRMLIQRPITVSRNGNSPGEAIRGFSPGNSASQDLFFKRSNTASQSQLNGKPPLFQAKKMSSNSITRIYDTQTAQSNGQAHDFVVSLRQQNNAKKRMGRPPRLPLAALSINLRGNIDENHSNTLPPTPYSDTQKQWVQQINHVLDKKEGTLEKLLNKANNESGQNSVKSIGGISGGAIKISKRSADGQMRQVLTQSEGPQSNRSYLQGGGEQVFHAWN</sequence>
<gene>
    <name evidence="3" type="ORF">FGO68_gene1992</name>
</gene>
<evidence type="ECO:0000256" key="1">
    <source>
        <dbReference type="SAM" id="Coils"/>
    </source>
</evidence>
<dbReference type="Proteomes" id="UP000785679">
    <property type="component" value="Unassembled WGS sequence"/>
</dbReference>
<reference evidence="3" key="1">
    <citation type="submission" date="2019-06" db="EMBL/GenBank/DDBJ databases">
        <authorList>
            <person name="Zheng W."/>
        </authorList>
    </citation>
    <scope>NUCLEOTIDE SEQUENCE</scope>
    <source>
        <strain evidence="3">QDHG01</strain>
    </source>
</reference>
<feature type="region of interest" description="Disordered" evidence="2">
    <location>
        <begin position="368"/>
        <end position="395"/>
    </location>
</feature>
<keyword evidence="4" id="KW-1185">Reference proteome</keyword>
<feature type="compositionally biased region" description="Polar residues" evidence="2">
    <location>
        <begin position="375"/>
        <end position="389"/>
    </location>
</feature>
<dbReference type="AlphaFoldDB" id="A0A8J8NDP6"/>
<proteinExistence type="predicted"/>
<organism evidence="3 4">
    <name type="scientific">Halteria grandinella</name>
    <dbReference type="NCBI Taxonomy" id="5974"/>
    <lineage>
        <taxon>Eukaryota</taxon>
        <taxon>Sar</taxon>
        <taxon>Alveolata</taxon>
        <taxon>Ciliophora</taxon>
        <taxon>Intramacronucleata</taxon>
        <taxon>Spirotrichea</taxon>
        <taxon>Stichotrichia</taxon>
        <taxon>Sporadotrichida</taxon>
        <taxon>Halteriidae</taxon>
        <taxon>Halteria</taxon>
    </lineage>
</organism>